<evidence type="ECO:0000313" key="9">
    <source>
        <dbReference type="Proteomes" id="UP000746690"/>
    </source>
</evidence>
<comment type="caution">
    <text evidence="8">The sequence shown here is derived from an EMBL/GenBank/DDBJ whole genome shotgun (WGS) entry which is preliminary data.</text>
</comment>
<keyword evidence="5" id="KW-0378">Hydrolase</keyword>
<dbReference type="CDD" id="cd16155">
    <property type="entry name" value="sulfatase_like"/>
    <property type="match status" value="1"/>
</dbReference>
<evidence type="ECO:0000259" key="7">
    <source>
        <dbReference type="Pfam" id="PF00884"/>
    </source>
</evidence>
<evidence type="ECO:0000256" key="6">
    <source>
        <dbReference type="ARBA" id="ARBA00022837"/>
    </source>
</evidence>
<dbReference type="PANTHER" id="PTHR42693">
    <property type="entry name" value="ARYLSULFATASE FAMILY MEMBER"/>
    <property type="match status" value="1"/>
</dbReference>
<name>A0ABX1RYT0_9FLAO</name>
<gene>
    <name evidence="8" type="ORF">HHX25_10600</name>
</gene>
<dbReference type="SUPFAM" id="SSF53649">
    <property type="entry name" value="Alkaline phosphatase-like"/>
    <property type="match status" value="1"/>
</dbReference>
<comment type="similarity">
    <text evidence="2">Belongs to the sulfatase family.</text>
</comment>
<dbReference type="PROSITE" id="PS51257">
    <property type="entry name" value="PROKAR_LIPOPROTEIN"/>
    <property type="match status" value="1"/>
</dbReference>
<keyword evidence="6" id="KW-0106">Calcium</keyword>
<reference evidence="8 9" key="1">
    <citation type="submission" date="2020-04" db="EMBL/GenBank/DDBJ databases">
        <title>A Flavivirga sp. nov.</title>
        <authorList>
            <person name="Sun X."/>
        </authorList>
    </citation>
    <scope>NUCLEOTIDE SEQUENCE [LARGE SCALE GENOMIC DNA]</scope>
    <source>
        <strain evidence="8 9">Y03</strain>
    </source>
</reference>
<sequence>MIKFYAIALVFLLCSCNTKKEETKTAKPDAAKPNIVFIFTDDQTYTSVNALGNDEIITPSLDKLVHEGTTFTHAYNMGSWSGAVCAASRAMLISGRFVWRANEFRQNWVKNDSSSYQKSWPKLLKSQGYKTYMTGKWHVDASAKKLFDNTVHIRPGMPGDAWDHAKMVAKFDSLSKIKNANVEAIMPNGYNRPKSVNDTSWLPTDRSKGGFWKGGKHWSEVVKDDAIKFIDDAKNSDDPFFMYLAFNAPHDPRQAPKEFVDMYPLENISVPTSFLPEYPFRKDMANGKNLRDEALAPFPRTEYAIKVHKQEYYASITHLDKQIGLIVDALKKSGKADNTYIFLTSDHGLAMGRHGLLGKQNLFDHSIRPPLVIIGPDIPKDKKVDSDVYLQDIMATSLEIAGVEKPNYVEFNSFLDIAKGKTNKSNYESIYGAYLNVQRMIRKDNFKLLVYPEIKKTLLFDLDKDPEEMNDIADVPANKEKVKSLFKDLIQLQKEMDDPVDLNSIYELL</sequence>
<dbReference type="InterPro" id="IPR050738">
    <property type="entry name" value="Sulfatase"/>
</dbReference>
<evidence type="ECO:0000313" key="8">
    <source>
        <dbReference type="EMBL" id="NMH87958.1"/>
    </source>
</evidence>
<evidence type="ECO:0000256" key="2">
    <source>
        <dbReference type="ARBA" id="ARBA00008779"/>
    </source>
</evidence>
<feature type="domain" description="Sulfatase N-terminal" evidence="7">
    <location>
        <begin position="33"/>
        <end position="403"/>
    </location>
</feature>
<evidence type="ECO:0000256" key="1">
    <source>
        <dbReference type="ARBA" id="ARBA00001913"/>
    </source>
</evidence>
<dbReference type="Pfam" id="PF00884">
    <property type="entry name" value="Sulfatase"/>
    <property type="match status" value="1"/>
</dbReference>
<accession>A0ABX1RYT0</accession>
<dbReference type="EMBL" id="JABBHF010000005">
    <property type="protein sequence ID" value="NMH87958.1"/>
    <property type="molecule type" value="Genomic_DNA"/>
</dbReference>
<evidence type="ECO:0000256" key="5">
    <source>
        <dbReference type="ARBA" id="ARBA00022801"/>
    </source>
</evidence>
<dbReference type="PANTHER" id="PTHR42693:SF42">
    <property type="entry name" value="ARYLSULFATASE G"/>
    <property type="match status" value="1"/>
</dbReference>
<protein>
    <submittedName>
        <fullName evidence="8">Sulfatase-like hydrolase/transferase</fullName>
    </submittedName>
</protein>
<dbReference type="Proteomes" id="UP000746690">
    <property type="component" value="Unassembled WGS sequence"/>
</dbReference>
<dbReference type="RefSeq" id="WP_169672954.1">
    <property type="nucleotide sequence ID" value="NZ_JABBHF010000005.1"/>
</dbReference>
<keyword evidence="4" id="KW-0732">Signal</keyword>
<keyword evidence="3" id="KW-0479">Metal-binding</keyword>
<comment type="cofactor">
    <cofactor evidence="1">
        <name>Ca(2+)</name>
        <dbReference type="ChEBI" id="CHEBI:29108"/>
    </cofactor>
</comment>
<keyword evidence="9" id="KW-1185">Reference proteome</keyword>
<evidence type="ECO:0000256" key="3">
    <source>
        <dbReference type="ARBA" id="ARBA00022723"/>
    </source>
</evidence>
<proteinExistence type="inferred from homology"/>
<dbReference type="InterPro" id="IPR000917">
    <property type="entry name" value="Sulfatase_N"/>
</dbReference>
<evidence type="ECO:0000256" key="4">
    <source>
        <dbReference type="ARBA" id="ARBA00022729"/>
    </source>
</evidence>
<dbReference type="Gene3D" id="3.40.720.10">
    <property type="entry name" value="Alkaline Phosphatase, subunit A"/>
    <property type="match status" value="1"/>
</dbReference>
<organism evidence="8 9">
    <name type="scientific">Flavivirga algicola</name>
    <dbReference type="NCBI Taxonomy" id="2729136"/>
    <lineage>
        <taxon>Bacteria</taxon>
        <taxon>Pseudomonadati</taxon>
        <taxon>Bacteroidota</taxon>
        <taxon>Flavobacteriia</taxon>
        <taxon>Flavobacteriales</taxon>
        <taxon>Flavobacteriaceae</taxon>
        <taxon>Flavivirga</taxon>
    </lineage>
</organism>
<dbReference type="InterPro" id="IPR017850">
    <property type="entry name" value="Alkaline_phosphatase_core_sf"/>
</dbReference>